<accession>A0ABV7YK26</accession>
<gene>
    <name evidence="4" type="ORF">ACFOUW_26620</name>
</gene>
<evidence type="ECO:0000256" key="1">
    <source>
        <dbReference type="ARBA" id="ARBA00010986"/>
    </source>
</evidence>
<dbReference type="InterPro" id="IPR048332">
    <property type="entry name" value="GD_AH_C"/>
</dbReference>
<dbReference type="GO" id="GO:0016787">
    <property type="term" value="F:hydrolase activity"/>
    <property type="evidence" value="ECO:0007669"/>
    <property type="project" value="UniProtKB-KW"/>
</dbReference>
<protein>
    <submittedName>
        <fullName evidence="4">UxaA family hydrolase</fullName>
    </submittedName>
</protein>
<dbReference type="Proteomes" id="UP001595699">
    <property type="component" value="Unassembled WGS sequence"/>
</dbReference>
<dbReference type="Pfam" id="PF08666">
    <property type="entry name" value="SAF"/>
    <property type="match status" value="1"/>
</dbReference>
<dbReference type="PANTHER" id="PTHR30536">
    <property type="entry name" value="ALTRONATE/GALACTARATE DEHYDRATASE"/>
    <property type="match status" value="1"/>
</dbReference>
<dbReference type="PANTHER" id="PTHR30536:SF5">
    <property type="entry name" value="ALTRONATE DEHYDRATASE"/>
    <property type="match status" value="1"/>
</dbReference>
<evidence type="ECO:0000313" key="5">
    <source>
        <dbReference type="Proteomes" id="UP001595699"/>
    </source>
</evidence>
<dbReference type="InterPro" id="IPR052172">
    <property type="entry name" value="UxaA_altronate/galactarate_dh"/>
</dbReference>
<dbReference type="Pfam" id="PF20629">
    <property type="entry name" value="GD_AH_C"/>
    <property type="match status" value="1"/>
</dbReference>
<name>A0ABV7YK26_9ACTN</name>
<keyword evidence="4" id="KW-0378">Hydrolase</keyword>
<reference evidence="5" key="1">
    <citation type="journal article" date="2019" name="Int. J. Syst. Evol. Microbiol.">
        <title>The Global Catalogue of Microorganisms (GCM) 10K type strain sequencing project: providing services to taxonomists for standard genome sequencing and annotation.</title>
        <authorList>
            <consortium name="The Broad Institute Genomics Platform"/>
            <consortium name="The Broad Institute Genome Sequencing Center for Infectious Disease"/>
            <person name="Wu L."/>
            <person name="Ma J."/>
        </authorList>
    </citation>
    <scope>NUCLEOTIDE SEQUENCE [LARGE SCALE GENOMIC DNA]</scope>
    <source>
        <strain evidence="5">CGMCC 4.7241</strain>
    </source>
</reference>
<evidence type="ECO:0000259" key="3">
    <source>
        <dbReference type="SMART" id="SM00858"/>
    </source>
</evidence>
<dbReference type="InterPro" id="IPR007392">
    <property type="entry name" value="GD_AH_second"/>
</dbReference>
<comment type="similarity">
    <text evidence="1">Belongs to the UxaA family.</text>
</comment>
<organism evidence="4 5">
    <name type="scientific">Tenggerimyces flavus</name>
    <dbReference type="NCBI Taxonomy" id="1708749"/>
    <lineage>
        <taxon>Bacteria</taxon>
        <taxon>Bacillati</taxon>
        <taxon>Actinomycetota</taxon>
        <taxon>Actinomycetes</taxon>
        <taxon>Propionibacteriales</taxon>
        <taxon>Nocardioidaceae</taxon>
        <taxon>Tenggerimyces</taxon>
    </lineage>
</organism>
<evidence type="ECO:0000256" key="2">
    <source>
        <dbReference type="ARBA" id="ARBA00023239"/>
    </source>
</evidence>
<keyword evidence="2" id="KW-0456">Lyase</keyword>
<dbReference type="RefSeq" id="WP_205119034.1">
    <property type="nucleotide sequence ID" value="NZ_JAFBCM010000001.1"/>
</dbReference>
<dbReference type="CDD" id="cd11613">
    <property type="entry name" value="SAF_AH_GD"/>
    <property type="match status" value="1"/>
</dbReference>
<dbReference type="InterPro" id="IPR044144">
    <property type="entry name" value="SAF_UxaA/GarD"/>
</dbReference>
<dbReference type="Pfam" id="PF04295">
    <property type="entry name" value="GD_AH_second"/>
    <property type="match status" value="1"/>
</dbReference>
<dbReference type="EMBL" id="JBHRZH010000025">
    <property type="protein sequence ID" value="MFC3764438.1"/>
    <property type="molecule type" value="Genomic_DNA"/>
</dbReference>
<comment type="caution">
    <text evidence="4">The sequence shown here is derived from an EMBL/GenBank/DDBJ whole genome shotgun (WGS) entry which is preliminary data.</text>
</comment>
<feature type="domain" description="SAF" evidence="3">
    <location>
        <begin position="17"/>
        <end position="87"/>
    </location>
</feature>
<sequence>MTHPQLSESILRLHADDNVVIAMRDIEPGTYATGSGELMVRDPVPRGHKLSTHDIAEGEPVRKYGQVIGFASTPITPGRHVHTHNTAFHMFEREYEFGVDVRPTVYIPEPERATFQGIVREDGRVATRNYLGILTTVNCSATAAKLIAERFKWSGLEDFENVDGVVALTHDTGCGMAGEGSEGFEVLRRTLTGYANHPNFAGFLVLGLGCEVNQVSTLVADWNIPDHKLTVPMTIQELGGTRKTVAEGIRQIEQMLDVVDKVERTPVSASELVLAMECGGSDGYSGITANPALGAAADLLGRHGGAAVFGETPEIYGAEHLLARRAISTEVGEKLVERIRWWEAYTEKHGGSMDNNPSPGNKEGGLTTILEKSLGAAAKGGQSNLNDVVEFAEQVTAKGLTFMDTPGYDPVNATGMVAGGAQVLCFTTGRGSAFGCKPTPSIKLATNTPMYDRMTDDMDINCGVIADGGASIEEVGEQIFRLVLDVASGKKTRSEELGYGDEEFVPWQLGAVM</sequence>
<keyword evidence="5" id="KW-1185">Reference proteome</keyword>
<dbReference type="SMART" id="SM00858">
    <property type="entry name" value="SAF"/>
    <property type="match status" value="1"/>
</dbReference>
<dbReference type="InterPro" id="IPR013974">
    <property type="entry name" value="SAF"/>
</dbReference>
<proteinExistence type="inferred from homology"/>
<dbReference type="Gene3D" id="2.30.130.110">
    <property type="match status" value="1"/>
</dbReference>
<evidence type="ECO:0000313" key="4">
    <source>
        <dbReference type="EMBL" id="MFC3764438.1"/>
    </source>
</evidence>